<dbReference type="AntiFam" id="ANF00185">
    <property type="entry name" value="Shadow ORF (opposite ybhD)"/>
</dbReference>
<organism evidence="1">
    <name type="scientific">mine drainage metagenome</name>
    <dbReference type="NCBI Taxonomy" id="410659"/>
    <lineage>
        <taxon>unclassified sequences</taxon>
        <taxon>metagenomes</taxon>
        <taxon>ecological metagenomes</taxon>
    </lineage>
</organism>
<protein>
    <submittedName>
        <fullName evidence="1">Uncharacterized protein</fullName>
    </submittedName>
</protein>
<accession>A0A1J5PMS2</accession>
<proteinExistence type="predicted"/>
<dbReference type="EMBL" id="MLJW01003266">
    <property type="protein sequence ID" value="OIQ72450.1"/>
    <property type="molecule type" value="Genomic_DNA"/>
</dbReference>
<reference evidence="1" key="1">
    <citation type="submission" date="2016-10" db="EMBL/GenBank/DDBJ databases">
        <title>Sequence of Gallionella enrichment culture.</title>
        <authorList>
            <person name="Poehlein A."/>
            <person name="Muehling M."/>
            <person name="Daniel R."/>
        </authorList>
    </citation>
    <scope>NUCLEOTIDE SEQUENCE</scope>
</reference>
<dbReference type="AlphaFoldDB" id="A0A1J5PMS2"/>
<gene>
    <name evidence="1" type="ORF">GALL_459260</name>
</gene>
<name>A0A1J5PMS2_9ZZZZ</name>
<comment type="caution">
    <text evidence="1">The sequence shown here is derived from an EMBL/GenBank/DDBJ whole genome shotgun (WGS) entry which is preliminary data.</text>
</comment>
<sequence>MKQLARLCQNNATPVTIEKLDTEFLFERLDLPAQHRLRHRQHRARARERAEFGKRCESLELLEIHPDPSTWTRPIPTVST</sequence>
<evidence type="ECO:0000313" key="1">
    <source>
        <dbReference type="EMBL" id="OIQ72450.1"/>
    </source>
</evidence>